<dbReference type="AlphaFoldDB" id="A0AAW0AG04"/>
<accession>A0AAW0AG04</accession>
<proteinExistence type="predicted"/>
<evidence type="ECO:0000313" key="2">
    <source>
        <dbReference type="EMBL" id="KAK7008186.1"/>
    </source>
</evidence>
<feature type="region of interest" description="Disordered" evidence="1">
    <location>
        <begin position="1"/>
        <end position="30"/>
    </location>
</feature>
<organism evidence="2 3">
    <name type="scientific">Favolaschia claudopus</name>
    <dbReference type="NCBI Taxonomy" id="2862362"/>
    <lineage>
        <taxon>Eukaryota</taxon>
        <taxon>Fungi</taxon>
        <taxon>Dikarya</taxon>
        <taxon>Basidiomycota</taxon>
        <taxon>Agaricomycotina</taxon>
        <taxon>Agaricomycetes</taxon>
        <taxon>Agaricomycetidae</taxon>
        <taxon>Agaricales</taxon>
        <taxon>Marasmiineae</taxon>
        <taxon>Mycenaceae</taxon>
        <taxon>Favolaschia</taxon>
    </lineage>
</organism>
<keyword evidence="3" id="KW-1185">Reference proteome</keyword>
<reference evidence="2 3" key="1">
    <citation type="journal article" date="2024" name="J Genomics">
        <title>Draft genome sequencing and assembly of Favolaschia claudopus CIRM-BRFM 2984 isolated from oak limbs.</title>
        <authorList>
            <person name="Navarro D."/>
            <person name="Drula E."/>
            <person name="Chaduli D."/>
            <person name="Cazenave R."/>
            <person name="Ahrendt S."/>
            <person name="Wang J."/>
            <person name="Lipzen A."/>
            <person name="Daum C."/>
            <person name="Barry K."/>
            <person name="Grigoriev I.V."/>
            <person name="Favel A."/>
            <person name="Rosso M.N."/>
            <person name="Martin F."/>
        </authorList>
    </citation>
    <scope>NUCLEOTIDE SEQUENCE [LARGE SCALE GENOMIC DNA]</scope>
    <source>
        <strain evidence="2 3">CIRM-BRFM 2984</strain>
    </source>
</reference>
<sequence length="164" mass="17773">MRRRSLRTVDPAIDDPDASTSPPPLVSPSLPILNVVPPKPSNTPKTRHPRFAFHLPTAFSNCNGPVPLTVPSLVGKSAHISRPRGFSAPGAFPPIIQASQAVVINCPTATPRTPYYHSTHNLGQLTPSVIKPTSPAFNNIPAYPFAFLFHAYTFKKLCPLHVLL</sequence>
<name>A0AAW0AG04_9AGAR</name>
<comment type="caution">
    <text evidence="2">The sequence shown here is derived from an EMBL/GenBank/DDBJ whole genome shotgun (WGS) entry which is preliminary data.</text>
</comment>
<protein>
    <submittedName>
        <fullName evidence="2">Uncharacterized protein</fullName>
    </submittedName>
</protein>
<dbReference type="EMBL" id="JAWWNJ010000068">
    <property type="protein sequence ID" value="KAK7008186.1"/>
    <property type="molecule type" value="Genomic_DNA"/>
</dbReference>
<gene>
    <name evidence="2" type="ORF">R3P38DRAFT_3210897</name>
</gene>
<dbReference type="Proteomes" id="UP001362999">
    <property type="component" value="Unassembled WGS sequence"/>
</dbReference>
<evidence type="ECO:0000313" key="3">
    <source>
        <dbReference type="Proteomes" id="UP001362999"/>
    </source>
</evidence>
<evidence type="ECO:0000256" key="1">
    <source>
        <dbReference type="SAM" id="MobiDB-lite"/>
    </source>
</evidence>